<dbReference type="EC" id="3.2.2.21" evidence="2"/>
<keyword evidence="7" id="KW-1185">Reference proteome</keyword>
<sequence>MDTLKFSLESDEVKILTENDSHLLKLVRHIGTIELILETNYFNSLVKQIVGQQLSLKAAQTIFTRVEGVWGNLDPNKLSGIEDDVLRGAGLSRSKITYLRDLTEKHLSGEINFSTIHLLDDEEVIQTLTKIKGVGKWTAEMILIFSLGRLNTLSPQDVSIKNAIKWLYNEEEVDFSYYFEKWNPFNSVASLYLWEAVNRGLLKAPFIEL</sequence>
<evidence type="ECO:0000256" key="3">
    <source>
        <dbReference type="ARBA" id="ARBA00022763"/>
    </source>
</evidence>
<keyword evidence="3" id="KW-0227">DNA damage</keyword>
<dbReference type="Pfam" id="PF00730">
    <property type="entry name" value="HhH-GPD"/>
    <property type="match status" value="1"/>
</dbReference>
<dbReference type="SUPFAM" id="SSF48150">
    <property type="entry name" value="DNA-glycosylase"/>
    <property type="match status" value="1"/>
</dbReference>
<name>A0ABS2DHU8_9BACI</name>
<keyword evidence="4" id="KW-0234">DNA repair</keyword>
<evidence type="ECO:0000313" key="6">
    <source>
        <dbReference type="EMBL" id="MBM6618014.1"/>
    </source>
</evidence>
<reference evidence="6 7" key="1">
    <citation type="submission" date="2021-02" db="EMBL/GenBank/DDBJ databases">
        <title>Bacillus sp. RD4P76, an endophyte from a halophyte.</title>
        <authorList>
            <person name="Sun J.-Q."/>
        </authorList>
    </citation>
    <scope>NUCLEOTIDE SEQUENCE [LARGE SCALE GENOMIC DNA]</scope>
    <source>
        <strain evidence="6 7">RD4P76</strain>
    </source>
</reference>
<dbReference type="Gene3D" id="1.10.1670.40">
    <property type="match status" value="1"/>
</dbReference>
<evidence type="ECO:0000256" key="4">
    <source>
        <dbReference type="ARBA" id="ARBA00023204"/>
    </source>
</evidence>
<dbReference type="CDD" id="cd00056">
    <property type="entry name" value="ENDO3c"/>
    <property type="match status" value="1"/>
</dbReference>
<feature type="domain" description="HhH-GPD" evidence="5">
    <location>
        <begin position="50"/>
        <end position="202"/>
    </location>
</feature>
<dbReference type="PANTHER" id="PTHR43003:SF5">
    <property type="entry name" value="DNA-3-METHYLADENINE GLYCOSYLASE"/>
    <property type="match status" value="1"/>
</dbReference>
<evidence type="ECO:0000259" key="5">
    <source>
        <dbReference type="SMART" id="SM00478"/>
    </source>
</evidence>
<dbReference type="EMBL" id="JAFELM010000028">
    <property type="protein sequence ID" value="MBM6618014.1"/>
    <property type="molecule type" value="Genomic_DNA"/>
</dbReference>
<protein>
    <recommendedName>
        <fullName evidence="2">DNA-3-methyladenine glycosylase II</fullName>
        <ecNumber evidence="2">3.2.2.21</ecNumber>
    </recommendedName>
</protein>
<gene>
    <name evidence="6" type="ORF">JR050_10070</name>
</gene>
<evidence type="ECO:0000313" key="7">
    <source>
        <dbReference type="Proteomes" id="UP001518925"/>
    </source>
</evidence>
<dbReference type="SMART" id="SM00478">
    <property type="entry name" value="ENDO3c"/>
    <property type="match status" value="1"/>
</dbReference>
<evidence type="ECO:0000256" key="2">
    <source>
        <dbReference type="ARBA" id="ARBA00012000"/>
    </source>
</evidence>
<comment type="catalytic activity">
    <reaction evidence="1">
        <text>Hydrolysis of alkylated DNA, releasing 3-methyladenine, 3-methylguanine, 7-methylguanine and 7-methyladenine.</text>
        <dbReference type="EC" id="3.2.2.21"/>
    </reaction>
</comment>
<dbReference type="InterPro" id="IPR003265">
    <property type="entry name" value="HhH-GPD_domain"/>
</dbReference>
<dbReference type="Proteomes" id="UP001518925">
    <property type="component" value="Unassembled WGS sequence"/>
</dbReference>
<dbReference type="PANTHER" id="PTHR43003">
    <property type="entry name" value="DNA-3-METHYLADENINE GLYCOSYLASE"/>
    <property type="match status" value="1"/>
</dbReference>
<proteinExistence type="predicted"/>
<dbReference type="RefSeq" id="WP_204203361.1">
    <property type="nucleotide sequence ID" value="NZ_JAFELM010000028.1"/>
</dbReference>
<comment type="caution">
    <text evidence="6">The sequence shown here is derived from an EMBL/GenBank/DDBJ whole genome shotgun (WGS) entry which is preliminary data.</text>
</comment>
<dbReference type="InterPro" id="IPR011257">
    <property type="entry name" value="DNA_glycosylase"/>
</dbReference>
<dbReference type="Gene3D" id="1.10.340.30">
    <property type="entry name" value="Hypothetical protein, domain 2"/>
    <property type="match status" value="1"/>
</dbReference>
<organism evidence="6 7">
    <name type="scientific">Bacillus suaedaesalsae</name>
    <dbReference type="NCBI Taxonomy" id="2810349"/>
    <lineage>
        <taxon>Bacteria</taxon>
        <taxon>Bacillati</taxon>
        <taxon>Bacillota</taxon>
        <taxon>Bacilli</taxon>
        <taxon>Bacillales</taxon>
        <taxon>Bacillaceae</taxon>
        <taxon>Bacillus</taxon>
    </lineage>
</organism>
<accession>A0ABS2DHU8</accession>
<dbReference type="InterPro" id="IPR051912">
    <property type="entry name" value="Alkylbase_DNA_Glycosylase/TA"/>
</dbReference>
<evidence type="ECO:0000256" key="1">
    <source>
        <dbReference type="ARBA" id="ARBA00000086"/>
    </source>
</evidence>